<sequence>MYMASAEAIAEKDKLIETLKSDISFTRMQEMKAELDAYADECSRLSMEVKRLSNHQPQPRVHELEEQSVAYFLDKKVKAAQKQERQSMQSFMSRPQSVNEGVAGRARETDKEFPVEKERHSAPLQIDVETENSEAHEQADVCASN</sequence>
<keyword evidence="1" id="KW-0175">Coiled coil</keyword>
<feature type="coiled-coil region" evidence="1">
    <location>
        <begin position="28"/>
        <end position="55"/>
    </location>
</feature>
<feature type="region of interest" description="Disordered" evidence="2">
    <location>
        <begin position="81"/>
        <end position="145"/>
    </location>
</feature>
<accession>A0A0F7UYF2</accession>
<reference evidence="3" key="1">
    <citation type="journal article" date="2015" name="PLoS ONE">
        <title>Comprehensive Evaluation of Toxoplasma gondii VEG and Neospora caninum LIV Genomes with Tachyzoite Stage Transcriptome and Proteome Defines Novel Transcript Features.</title>
        <authorList>
            <person name="Ramaprasad A."/>
            <person name="Mourier T."/>
            <person name="Naeem R."/>
            <person name="Malas T.B."/>
            <person name="Moussa E."/>
            <person name="Panigrahi A."/>
            <person name="Vermont S.J."/>
            <person name="Otto T.D."/>
            <person name="Wastling J."/>
            <person name="Pain A."/>
        </authorList>
    </citation>
    <scope>NUCLEOTIDE SEQUENCE</scope>
    <source>
        <strain evidence="3">VEG</strain>
    </source>
</reference>
<proteinExistence type="predicted"/>
<organism evidence="3">
    <name type="scientific">Toxoplasma gondii (strain ATCC 50861 / VEG)</name>
    <dbReference type="NCBI Taxonomy" id="432359"/>
    <lineage>
        <taxon>Eukaryota</taxon>
        <taxon>Sar</taxon>
        <taxon>Alveolata</taxon>
        <taxon>Apicomplexa</taxon>
        <taxon>Conoidasida</taxon>
        <taxon>Coccidia</taxon>
        <taxon>Eucoccidiorida</taxon>
        <taxon>Eimeriorina</taxon>
        <taxon>Sarcocystidae</taxon>
        <taxon>Toxoplasma</taxon>
    </lineage>
</organism>
<protein>
    <submittedName>
        <fullName evidence="3">Uncharacterized protein</fullName>
    </submittedName>
</protein>
<evidence type="ECO:0000313" key="3">
    <source>
        <dbReference type="EMBL" id="CEL74044.1"/>
    </source>
</evidence>
<feature type="compositionally biased region" description="Basic and acidic residues" evidence="2">
    <location>
        <begin position="105"/>
        <end position="121"/>
    </location>
</feature>
<dbReference type="AlphaFoldDB" id="A0A0F7UYF2"/>
<dbReference type="EMBL" id="LN714497">
    <property type="protein sequence ID" value="CEL74044.1"/>
    <property type="molecule type" value="Genomic_DNA"/>
</dbReference>
<evidence type="ECO:0000256" key="2">
    <source>
        <dbReference type="SAM" id="MobiDB-lite"/>
    </source>
</evidence>
<feature type="compositionally biased region" description="Polar residues" evidence="2">
    <location>
        <begin position="86"/>
        <end position="99"/>
    </location>
</feature>
<gene>
    <name evidence="3" type="ORF">BN1205_048895</name>
</gene>
<name>A0A0F7UYF2_TOXGV</name>
<evidence type="ECO:0000256" key="1">
    <source>
        <dbReference type="SAM" id="Coils"/>
    </source>
</evidence>